<dbReference type="SUPFAM" id="SSF51735">
    <property type="entry name" value="NAD(P)-binding Rossmann-fold domains"/>
    <property type="match status" value="1"/>
</dbReference>
<evidence type="ECO:0000313" key="3">
    <source>
        <dbReference type="Proteomes" id="UP000672526"/>
    </source>
</evidence>
<dbReference type="Pfam" id="PF01370">
    <property type="entry name" value="Epimerase"/>
    <property type="match status" value="1"/>
</dbReference>
<gene>
    <name evidence="2" type="ORF">R69888_00491</name>
</gene>
<dbReference type="Proteomes" id="UP000672526">
    <property type="component" value="Unassembled WGS sequence"/>
</dbReference>
<name>A0ABM8QGU3_9BURK</name>
<feature type="domain" description="NAD-dependent epimerase/dehydratase" evidence="1">
    <location>
        <begin position="6"/>
        <end position="223"/>
    </location>
</feature>
<comment type="caution">
    <text evidence="2">The sequence shown here is derived from an EMBL/GenBank/DDBJ whole genome shotgun (WGS) entry which is preliminary data.</text>
</comment>
<dbReference type="PANTHER" id="PTHR43245:SF58">
    <property type="entry name" value="BLL5923 PROTEIN"/>
    <property type="match status" value="1"/>
</dbReference>
<evidence type="ECO:0000313" key="2">
    <source>
        <dbReference type="EMBL" id="CAE6696465.1"/>
    </source>
</evidence>
<dbReference type="InterPro" id="IPR001509">
    <property type="entry name" value="Epimerase_deHydtase"/>
</dbReference>
<dbReference type="RefSeq" id="WP_211609372.1">
    <property type="nucleotide sequence ID" value="NZ_CAJNBK010000001.1"/>
</dbReference>
<proteinExistence type="predicted"/>
<protein>
    <submittedName>
        <fullName evidence="2">3 beta-hydroxysteroid dehydrogenase/Delta 5--&gt;4-isomerase</fullName>
    </submittedName>
</protein>
<dbReference type="InterPro" id="IPR036291">
    <property type="entry name" value="NAD(P)-bd_dom_sf"/>
</dbReference>
<dbReference type="Gene3D" id="3.40.50.720">
    <property type="entry name" value="NAD(P)-binding Rossmann-like Domain"/>
    <property type="match status" value="1"/>
</dbReference>
<sequence length="321" mass="34482">MAVSHVAVTGANGFVGRTVVRTLLARGHEVTAIVRRSAGETGGVRQCVVGEAASCAWPADLRPDAVIHLAARVHVMGESAPGALAAFREVNVAGALRVAEAAHRARATRMVFVSSIKALAEMDSGRPLREGDTPLPQDPYGMSKLEAEQALIRFGQQAGLEIVIARPPLVYGPEVRANFLQLMSAIAKGVPLPLGAISARRSLVYNDNLADALILCATDPRAAGECFHITDGADLSVAELAKALGRHLNKAVWLPPIPASWLLVAGRLTGRRPQIERLVEPLRVDSSHIREKLEWQPRFSVEEGLALTAQWYRSTYRGHAS</sequence>
<reference evidence="2 3" key="1">
    <citation type="submission" date="2021-02" db="EMBL/GenBank/DDBJ databases">
        <authorList>
            <person name="Vanwijnsberghe S."/>
        </authorList>
    </citation>
    <scope>NUCLEOTIDE SEQUENCE [LARGE SCALE GENOMIC DNA]</scope>
    <source>
        <strain evidence="2 3">LMG 31837</strain>
    </source>
</reference>
<accession>A0ABM8QGU3</accession>
<dbReference type="InterPro" id="IPR050177">
    <property type="entry name" value="Lipid_A_modif_metabolic_enz"/>
</dbReference>
<dbReference type="EMBL" id="CAJNBK010000001">
    <property type="protein sequence ID" value="CAE6696465.1"/>
    <property type="molecule type" value="Genomic_DNA"/>
</dbReference>
<evidence type="ECO:0000259" key="1">
    <source>
        <dbReference type="Pfam" id="PF01370"/>
    </source>
</evidence>
<dbReference type="PANTHER" id="PTHR43245">
    <property type="entry name" value="BIFUNCTIONAL POLYMYXIN RESISTANCE PROTEIN ARNA"/>
    <property type="match status" value="1"/>
</dbReference>
<organism evidence="2 3">
    <name type="scientific">Paraburkholderia haematera</name>
    <dbReference type="NCBI Taxonomy" id="2793077"/>
    <lineage>
        <taxon>Bacteria</taxon>
        <taxon>Pseudomonadati</taxon>
        <taxon>Pseudomonadota</taxon>
        <taxon>Betaproteobacteria</taxon>
        <taxon>Burkholderiales</taxon>
        <taxon>Burkholderiaceae</taxon>
        <taxon>Paraburkholderia</taxon>
    </lineage>
</organism>
<keyword evidence="3" id="KW-1185">Reference proteome</keyword>